<name>A0A543K3R8_9RHOB</name>
<keyword evidence="3" id="KW-0963">Cytoplasm</keyword>
<evidence type="ECO:0000259" key="6">
    <source>
        <dbReference type="SMART" id="SM00528"/>
    </source>
</evidence>
<comment type="similarity">
    <text evidence="2">Belongs to the histone-like protein H-NS family.</text>
</comment>
<dbReference type="GO" id="GO:0000976">
    <property type="term" value="F:transcription cis-regulatory region binding"/>
    <property type="evidence" value="ECO:0007669"/>
    <property type="project" value="TreeGrafter"/>
</dbReference>
<dbReference type="AlphaFoldDB" id="A0A543K3R8"/>
<dbReference type="GO" id="GO:0032993">
    <property type="term" value="C:protein-DNA complex"/>
    <property type="evidence" value="ECO:0007669"/>
    <property type="project" value="TreeGrafter"/>
</dbReference>
<feature type="region of interest" description="Disordered" evidence="5">
    <location>
        <begin position="57"/>
        <end position="82"/>
    </location>
</feature>
<dbReference type="Pfam" id="PF00816">
    <property type="entry name" value="Histone_HNS"/>
    <property type="match status" value="1"/>
</dbReference>
<dbReference type="GO" id="GO:0003680">
    <property type="term" value="F:minor groove of adenine-thymine-rich DNA binding"/>
    <property type="evidence" value="ECO:0007669"/>
    <property type="project" value="TreeGrafter"/>
</dbReference>
<evidence type="ECO:0000313" key="8">
    <source>
        <dbReference type="EMBL" id="TQM89821.1"/>
    </source>
</evidence>
<dbReference type="GO" id="GO:0005829">
    <property type="term" value="C:cytosol"/>
    <property type="evidence" value="ECO:0007669"/>
    <property type="project" value="TreeGrafter"/>
</dbReference>
<dbReference type="InterPro" id="IPR037150">
    <property type="entry name" value="H-NS_C_dom_sf"/>
</dbReference>
<keyword evidence="4 7" id="KW-0238">DNA-binding</keyword>
<keyword evidence="9" id="KW-1185">Reference proteome</keyword>
<dbReference type="Proteomes" id="UP000320582">
    <property type="component" value="Unassembled WGS sequence"/>
</dbReference>
<dbReference type="GO" id="GO:0001217">
    <property type="term" value="F:DNA-binding transcription repressor activity"/>
    <property type="evidence" value="ECO:0007669"/>
    <property type="project" value="TreeGrafter"/>
</dbReference>
<protein>
    <submittedName>
        <fullName evidence="7">DNA-binding protein H-NS</fullName>
    </submittedName>
</protein>
<dbReference type="GO" id="GO:0003681">
    <property type="term" value="F:bent DNA binding"/>
    <property type="evidence" value="ECO:0007669"/>
    <property type="project" value="TreeGrafter"/>
</dbReference>
<evidence type="ECO:0000256" key="3">
    <source>
        <dbReference type="ARBA" id="ARBA00022490"/>
    </source>
</evidence>
<evidence type="ECO:0000313" key="7">
    <source>
        <dbReference type="EMBL" id="TQM89712.1"/>
    </source>
</evidence>
<evidence type="ECO:0000256" key="4">
    <source>
        <dbReference type="ARBA" id="ARBA00023125"/>
    </source>
</evidence>
<dbReference type="EMBL" id="VFPT01000004">
    <property type="protein sequence ID" value="TQM89821.1"/>
    <property type="molecule type" value="Genomic_DNA"/>
</dbReference>
<gene>
    <name evidence="8" type="ORF">BD293_4128</name>
    <name evidence="7" type="ORF">BD293_4387</name>
</gene>
<sequence>MDLHAMSLEELKKYQKDIQKAVESFEARQLAEARAKLEGYAREMGVKLEDVMAISGKAKSKTQGSPKYRHPENPALTWTGRGRKPDWFKEALEAGMNEDALKI</sequence>
<dbReference type="SUPFAM" id="SSF81273">
    <property type="entry name" value="H-NS histone-like proteins"/>
    <property type="match status" value="1"/>
</dbReference>
<dbReference type="EMBL" id="VFPT01000005">
    <property type="protein sequence ID" value="TQM89712.1"/>
    <property type="molecule type" value="Genomic_DNA"/>
</dbReference>
<feature type="domain" description="DNA-binding protein H-NS-like C-terminal" evidence="6">
    <location>
        <begin position="58"/>
        <end position="103"/>
    </location>
</feature>
<comment type="subcellular location">
    <subcellularLocation>
        <location evidence="1">Cytoplasm</location>
        <location evidence="1">Nucleoid</location>
    </subcellularLocation>
</comment>
<evidence type="ECO:0000313" key="9">
    <source>
        <dbReference type="Proteomes" id="UP000320582"/>
    </source>
</evidence>
<evidence type="ECO:0000256" key="5">
    <source>
        <dbReference type="SAM" id="MobiDB-lite"/>
    </source>
</evidence>
<evidence type="ECO:0000256" key="2">
    <source>
        <dbReference type="ARBA" id="ARBA00010610"/>
    </source>
</evidence>
<accession>A0A543K3R8</accession>
<dbReference type="RefSeq" id="WP_142085370.1">
    <property type="nucleotide sequence ID" value="NZ_VFPT01000004.1"/>
</dbReference>
<dbReference type="SMART" id="SM00528">
    <property type="entry name" value="HNS"/>
    <property type="match status" value="1"/>
</dbReference>
<reference evidence="7 9" key="1">
    <citation type="submission" date="2019-06" db="EMBL/GenBank/DDBJ databases">
        <title>Genomic Encyclopedia of Archaeal and Bacterial Type Strains, Phase II (KMG-II): from individual species to whole genera.</title>
        <authorList>
            <person name="Goeker M."/>
        </authorList>
    </citation>
    <scope>NUCLEOTIDE SEQUENCE [LARGE SCALE GENOMIC DNA]</scope>
    <source>
        <strain evidence="7 9">DSM 18423</strain>
    </source>
</reference>
<dbReference type="GO" id="GO:0009295">
    <property type="term" value="C:nucleoid"/>
    <property type="evidence" value="ECO:0007669"/>
    <property type="project" value="UniProtKB-SubCell"/>
</dbReference>
<proteinExistence type="inferred from homology"/>
<dbReference type="PANTHER" id="PTHR38097">
    <property type="match status" value="1"/>
</dbReference>
<dbReference type="PANTHER" id="PTHR38097:SF2">
    <property type="entry name" value="DNA-BINDING PROTEIN STPA"/>
    <property type="match status" value="1"/>
</dbReference>
<evidence type="ECO:0000256" key="1">
    <source>
        <dbReference type="ARBA" id="ARBA00004453"/>
    </source>
</evidence>
<organism evidence="7 9">
    <name type="scientific">Roseinatronobacter monicus</name>
    <dbReference type="NCBI Taxonomy" id="393481"/>
    <lineage>
        <taxon>Bacteria</taxon>
        <taxon>Pseudomonadati</taxon>
        <taxon>Pseudomonadota</taxon>
        <taxon>Alphaproteobacteria</taxon>
        <taxon>Rhodobacterales</taxon>
        <taxon>Paracoccaceae</taxon>
        <taxon>Roseinatronobacter</taxon>
    </lineage>
</organism>
<dbReference type="InterPro" id="IPR027444">
    <property type="entry name" value="H-NS_C_dom"/>
</dbReference>
<dbReference type="Gene3D" id="4.10.430.10">
    <property type="entry name" value="Histone-like protein H-NS, C-terminal domain"/>
    <property type="match status" value="1"/>
</dbReference>
<comment type="caution">
    <text evidence="7">The sequence shown here is derived from an EMBL/GenBank/DDBJ whole genome shotgun (WGS) entry which is preliminary data.</text>
</comment>
<dbReference type="OrthoDB" id="5297879at2"/>